<dbReference type="PANTHER" id="PTHR21027">
    <property type="entry name" value="TRNA-SPLICING ENDONUCLEASE SUBUNIT SEN54"/>
    <property type="match status" value="1"/>
</dbReference>
<reference evidence="5 6" key="1">
    <citation type="journal article" date="2012" name="Science">
        <title>The Paleozoic origin of enzymatic lignin decomposition reconstructed from 31 fungal genomes.</title>
        <authorList>
            <person name="Floudas D."/>
            <person name="Binder M."/>
            <person name="Riley R."/>
            <person name="Barry K."/>
            <person name="Blanchette R.A."/>
            <person name="Henrissat B."/>
            <person name="Martinez A.T."/>
            <person name="Otillar R."/>
            <person name="Spatafora J.W."/>
            <person name="Yadav J.S."/>
            <person name="Aerts A."/>
            <person name="Benoit I."/>
            <person name="Boyd A."/>
            <person name="Carlson A."/>
            <person name="Copeland A."/>
            <person name="Coutinho P.M."/>
            <person name="de Vries R.P."/>
            <person name="Ferreira P."/>
            <person name="Findley K."/>
            <person name="Foster B."/>
            <person name="Gaskell J."/>
            <person name="Glotzer D."/>
            <person name="Gorecki P."/>
            <person name="Heitman J."/>
            <person name="Hesse C."/>
            <person name="Hori C."/>
            <person name="Igarashi K."/>
            <person name="Jurgens J.A."/>
            <person name="Kallen N."/>
            <person name="Kersten P."/>
            <person name="Kohler A."/>
            <person name="Kuees U."/>
            <person name="Kumar T.K.A."/>
            <person name="Kuo A."/>
            <person name="LaButti K."/>
            <person name="Larrondo L.F."/>
            <person name="Lindquist E."/>
            <person name="Ling A."/>
            <person name="Lombard V."/>
            <person name="Lucas S."/>
            <person name="Lundell T."/>
            <person name="Martin R."/>
            <person name="McLaughlin D.J."/>
            <person name="Morgenstern I."/>
            <person name="Morin E."/>
            <person name="Murat C."/>
            <person name="Nagy L.G."/>
            <person name="Nolan M."/>
            <person name="Ohm R.A."/>
            <person name="Patyshakuliyeva A."/>
            <person name="Rokas A."/>
            <person name="Ruiz-Duenas F.J."/>
            <person name="Sabat G."/>
            <person name="Salamov A."/>
            <person name="Samejima M."/>
            <person name="Schmutz J."/>
            <person name="Slot J.C."/>
            <person name="St John F."/>
            <person name="Stenlid J."/>
            <person name="Sun H."/>
            <person name="Sun S."/>
            <person name="Syed K."/>
            <person name="Tsang A."/>
            <person name="Wiebenga A."/>
            <person name="Young D."/>
            <person name="Pisabarro A."/>
            <person name="Eastwood D.C."/>
            <person name="Martin F."/>
            <person name="Cullen D."/>
            <person name="Grigoriev I.V."/>
            <person name="Hibbett D.S."/>
        </authorList>
    </citation>
    <scope>NUCLEOTIDE SEQUENCE</scope>
    <source>
        <strain evidence="6">FP-58527</strain>
    </source>
</reference>
<dbReference type="PANTHER" id="PTHR21027:SF1">
    <property type="entry name" value="TRNA-SPLICING ENDONUCLEASE SUBUNIT SEN54"/>
    <property type="match status" value="1"/>
</dbReference>
<dbReference type="GO" id="GO:0000379">
    <property type="term" value="P:tRNA-type intron splice site recognition and cleavage"/>
    <property type="evidence" value="ECO:0007669"/>
    <property type="project" value="TreeGrafter"/>
</dbReference>
<evidence type="ECO:0000313" key="5">
    <source>
        <dbReference type="EMBL" id="EPT05329.1"/>
    </source>
</evidence>
<evidence type="ECO:0000256" key="1">
    <source>
        <dbReference type="ARBA" id="ARBA00005736"/>
    </source>
</evidence>
<dbReference type="FunCoup" id="S8EQT9">
    <property type="interactions" value="8"/>
</dbReference>
<dbReference type="AlphaFoldDB" id="S8EQT9"/>
<dbReference type="Proteomes" id="UP000015241">
    <property type="component" value="Unassembled WGS sequence"/>
</dbReference>
<evidence type="ECO:0000313" key="6">
    <source>
        <dbReference type="Proteomes" id="UP000015241"/>
    </source>
</evidence>
<dbReference type="OrthoDB" id="408683at2759"/>
<accession>S8EQT9</accession>
<protein>
    <recommendedName>
        <fullName evidence="4">tRNA-splicing endonuclease subunit Sen54 N-terminal domain-containing protein</fullName>
    </recommendedName>
</protein>
<dbReference type="STRING" id="743788.S8EQT9"/>
<sequence length="458" mass="50986">MDDTLEKPTFVSVPKVNADGDEEDAQSSGDEDQGPDWTKIPAAPSARPFIPKRGEKDFEPTAAGGSGLQRHVLDRSRHAMLEALSAPRTISSKSISYAVWCPDLARAYVTLSRGIHFTTMGHSVARATFVGGDVNKIHKRLELLPEETLYLVERGAMLCWKASDLVLTDVPGLDDVEGIPMTVQQAYAEMIGTEDLTLEKYQVFAYLRRLGYAVTRTKAPNPEYPLPPPFSLAQRRWPDTSIFDAVLHLLRWPFLRLLNFFAPRFNWWRPIRLECLRPVDSRGLFSSLRFLPGGHDKPLHITGSSKASSSPYEIFYNVYKPSTPFKKTAPPPPDYSIVVVNARTTPVPTLTELTSLFDVLPELPPPLPRKRRPFAHQKADAVQPPVPASNATQPTSSLIQRLFPWAFPLSSPPDPVRNANPFLSLKTGKKMVVIAAVDAGMTSFFRLGQGVFTEWPMA</sequence>
<keyword evidence="2" id="KW-0819">tRNA processing</keyword>
<keyword evidence="6" id="KW-1185">Reference proteome</keyword>
<dbReference type="InterPro" id="IPR024337">
    <property type="entry name" value="tRNA_splic_suSen54"/>
</dbReference>
<gene>
    <name evidence="5" type="ORF">FOMPIDRAFT_1057590</name>
</gene>
<feature type="domain" description="tRNA-splicing endonuclease subunit Sen54 N-terminal" evidence="4">
    <location>
        <begin position="82"/>
        <end position="160"/>
    </location>
</feature>
<dbReference type="InterPro" id="IPR024336">
    <property type="entry name" value="tRNA_splic_suSen54_N"/>
</dbReference>
<feature type="region of interest" description="Disordered" evidence="3">
    <location>
        <begin position="1"/>
        <end position="66"/>
    </location>
</feature>
<evidence type="ECO:0000256" key="3">
    <source>
        <dbReference type="SAM" id="MobiDB-lite"/>
    </source>
</evidence>
<dbReference type="InParanoid" id="S8EQT9"/>
<dbReference type="HOGENOM" id="CLU_028449_0_0_1"/>
<dbReference type="Pfam" id="PF12928">
    <property type="entry name" value="tRNA_int_end_N2"/>
    <property type="match status" value="1"/>
</dbReference>
<name>S8EQT9_FOMSC</name>
<comment type="similarity">
    <text evidence="1">Belongs to the SEN54 family.</text>
</comment>
<dbReference type="EMBL" id="KE504124">
    <property type="protein sequence ID" value="EPT05329.1"/>
    <property type="molecule type" value="Genomic_DNA"/>
</dbReference>
<evidence type="ECO:0000256" key="2">
    <source>
        <dbReference type="ARBA" id="ARBA00022694"/>
    </source>
</evidence>
<evidence type="ECO:0000259" key="4">
    <source>
        <dbReference type="Pfam" id="PF12928"/>
    </source>
</evidence>
<dbReference type="eggNOG" id="KOG4772">
    <property type="taxonomic scope" value="Eukaryota"/>
</dbReference>
<organism evidence="5 6">
    <name type="scientific">Fomitopsis schrenkii</name>
    <name type="common">Brown rot fungus</name>
    <dbReference type="NCBI Taxonomy" id="2126942"/>
    <lineage>
        <taxon>Eukaryota</taxon>
        <taxon>Fungi</taxon>
        <taxon>Dikarya</taxon>
        <taxon>Basidiomycota</taxon>
        <taxon>Agaricomycotina</taxon>
        <taxon>Agaricomycetes</taxon>
        <taxon>Polyporales</taxon>
        <taxon>Fomitopsis</taxon>
    </lineage>
</organism>
<proteinExistence type="inferred from homology"/>
<feature type="compositionally biased region" description="Acidic residues" evidence="3">
    <location>
        <begin position="19"/>
        <end position="34"/>
    </location>
</feature>
<dbReference type="GO" id="GO:0000214">
    <property type="term" value="C:tRNA-intron endonuclease complex"/>
    <property type="evidence" value="ECO:0007669"/>
    <property type="project" value="TreeGrafter"/>
</dbReference>